<dbReference type="CDD" id="cd00637">
    <property type="entry name" value="7tm_classA_rhodopsin-like"/>
    <property type="match status" value="1"/>
</dbReference>
<dbReference type="SUPFAM" id="SSF81321">
    <property type="entry name" value="Family A G protein-coupled receptor-like"/>
    <property type="match status" value="1"/>
</dbReference>
<feature type="transmembrane region" description="Helical" evidence="5">
    <location>
        <begin position="159"/>
        <end position="179"/>
    </location>
</feature>
<keyword evidence="7" id="KW-1185">Reference proteome</keyword>
<feature type="transmembrane region" description="Helical" evidence="5">
    <location>
        <begin position="191"/>
        <end position="213"/>
    </location>
</feature>
<dbReference type="GO" id="GO:0004930">
    <property type="term" value="F:G protein-coupled receptor activity"/>
    <property type="evidence" value="ECO:0007669"/>
    <property type="project" value="InterPro"/>
</dbReference>
<name>A0A137NQM4_CONC2</name>
<keyword evidence="4 5" id="KW-0472">Membrane</keyword>
<evidence type="ECO:0000256" key="5">
    <source>
        <dbReference type="SAM" id="Phobius"/>
    </source>
</evidence>
<dbReference type="Gene3D" id="1.20.1070.10">
    <property type="entry name" value="Rhodopsin 7-helix transmembrane proteins"/>
    <property type="match status" value="1"/>
</dbReference>
<evidence type="ECO:0000256" key="4">
    <source>
        <dbReference type="ARBA" id="ARBA00023136"/>
    </source>
</evidence>
<evidence type="ECO:0000256" key="1">
    <source>
        <dbReference type="ARBA" id="ARBA00004370"/>
    </source>
</evidence>
<evidence type="ECO:0000256" key="3">
    <source>
        <dbReference type="ARBA" id="ARBA00022989"/>
    </source>
</evidence>
<comment type="subcellular location">
    <subcellularLocation>
        <location evidence="1">Membrane</location>
    </subcellularLocation>
</comment>
<accession>A0A137NQM4</accession>
<dbReference type="EMBL" id="KQ965000">
    <property type="protein sequence ID" value="KXN65059.1"/>
    <property type="molecule type" value="Genomic_DNA"/>
</dbReference>
<dbReference type="InterPro" id="IPR000276">
    <property type="entry name" value="GPCR_Rhodpsn"/>
</dbReference>
<sequence length="242" mass="27427">MGIAAIINGEYLPTHAWFCGFIDIFFVGGTYLSTWYVALMSLERSLLIIHNIHLATWLWISIMIFELVMFLIFNIISISLNQISLADLAVYCMTTPDFHIGYITNTTYFVMMCLCLLAVLYSYLGIAAIQRKRAWKDIRDLNMSKDEALKQANKVIGKVFFLLFIYMACNFTEILNTVYELITGETRSSVADFASTVMLTINPVANCIILIQLHDPIKVSLLKTYPTLSKILGNKNAESVQT</sequence>
<feature type="transmembrane region" description="Helical" evidence="5">
    <location>
        <begin position="15"/>
        <end position="42"/>
    </location>
</feature>
<keyword evidence="3 5" id="KW-1133">Transmembrane helix</keyword>
<gene>
    <name evidence="6" type="ORF">CONCODRAFT_13489</name>
</gene>
<reference evidence="6 7" key="1">
    <citation type="journal article" date="2015" name="Genome Biol. Evol.">
        <title>Phylogenomic analyses indicate that early fungi evolved digesting cell walls of algal ancestors of land plants.</title>
        <authorList>
            <person name="Chang Y."/>
            <person name="Wang S."/>
            <person name="Sekimoto S."/>
            <person name="Aerts A.L."/>
            <person name="Choi C."/>
            <person name="Clum A."/>
            <person name="LaButti K.M."/>
            <person name="Lindquist E.A."/>
            <person name="Yee Ngan C."/>
            <person name="Ohm R.A."/>
            <person name="Salamov A.A."/>
            <person name="Grigoriev I.V."/>
            <person name="Spatafora J.W."/>
            <person name="Berbee M.L."/>
        </authorList>
    </citation>
    <scope>NUCLEOTIDE SEQUENCE [LARGE SCALE GENOMIC DNA]</scope>
    <source>
        <strain evidence="6 7">NRRL 28638</strain>
    </source>
</reference>
<dbReference type="AlphaFoldDB" id="A0A137NQM4"/>
<evidence type="ECO:0000313" key="6">
    <source>
        <dbReference type="EMBL" id="KXN65059.1"/>
    </source>
</evidence>
<keyword evidence="2 5" id="KW-0812">Transmembrane</keyword>
<protein>
    <recommendedName>
        <fullName evidence="8">G-protein coupled receptors family 1 profile domain-containing protein</fullName>
    </recommendedName>
</protein>
<proteinExistence type="predicted"/>
<dbReference type="Proteomes" id="UP000070444">
    <property type="component" value="Unassembled WGS sequence"/>
</dbReference>
<dbReference type="OrthoDB" id="10021141at2759"/>
<dbReference type="GO" id="GO:0016020">
    <property type="term" value="C:membrane"/>
    <property type="evidence" value="ECO:0007669"/>
    <property type="project" value="UniProtKB-SubCell"/>
</dbReference>
<evidence type="ECO:0000313" key="7">
    <source>
        <dbReference type="Proteomes" id="UP000070444"/>
    </source>
</evidence>
<evidence type="ECO:0000256" key="2">
    <source>
        <dbReference type="ARBA" id="ARBA00022692"/>
    </source>
</evidence>
<feature type="transmembrane region" description="Helical" evidence="5">
    <location>
        <begin position="108"/>
        <end position="129"/>
    </location>
</feature>
<evidence type="ECO:0008006" key="8">
    <source>
        <dbReference type="Google" id="ProtNLM"/>
    </source>
</evidence>
<organism evidence="6 7">
    <name type="scientific">Conidiobolus coronatus (strain ATCC 28846 / CBS 209.66 / NRRL 28638)</name>
    <name type="common">Delacroixia coronata</name>
    <dbReference type="NCBI Taxonomy" id="796925"/>
    <lineage>
        <taxon>Eukaryota</taxon>
        <taxon>Fungi</taxon>
        <taxon>Fungi incertae sedis</taxon>
        <taxon>Zoopagomycota</taxon>
        <taxon>Entomophthoromycotina</taxon>
        <taxon>Entomophthoromycetes</taxon>
        <taxon>Entomophthorales</taxon>
        <taxon>Ancylistaceae</taxon>
        <taxon>Conidiobolus</taxon>
    </lineage>
</organism>
<dbReference type="PROSITE" id="PS00237">
    <property type="entry name" value="G_PROTEIN_RECEP_F1_1"/>
    <property type="match status" value="1"/>
</dbReference>
<feature type="transmembrane region" description="Helical" evidence="5">
    <location>
        <begin position="54"/>
        <end position="76"/>
    </location>
</feature>